<dbReference type="Gene3D" id="1.10.357.10">
    <property type="entry name" value="Tetracycline Repressor, domain 2"/>
    <property type="match status" value="1"/>
</dbReference>
<proteinExistence type="predicted"/>
<evidence type="ECO:0000313" key="7">
    <source>
        <dbReference type="Proteomes" id="UP000001868"/>
    </source>
</evidence>
<evidence type="ECO:0000313" key="6">
    <source>
        <dbReference type="EMBL" id="ACG79828.1"/>
    </source>
</evidence>
<evidence type="ECO:0000256" key="4">
    <source>
        <dbReference type="PROSITE-ProRule" id="PRU00335"/>
    </source>
</evidence>
<dbReference type="InterPro" id="IPR036271">
    <property type="entry name" value="Tet_transcr_reg_TetR-rel_C_sf"/>
</dbReference>
<dbReference type="GO" id="GO:0003677">
    <property type="term" value="F:DNA binding"/>
    <property type="evidence" value="ECO:0007669"/>
    <property type="project" value="UniProtKB-UniRule"/>
</dbReference>
<evidence type="ECO:0000256" key="3">
    <source>
        <dbReference type="ARBA" id="ARBA00023163"/>
    </source>
</evidence>
<reference evidence="6 7" key="1">
    <citation type="journal article" date="2008" name="BMC Genomics">
        <title>Complete genome of Phenylobacterium zucineum - a novel facultative intracellular bacterium isolated from human erythroleukemia cell line K562.</title>
        <authorList>
            <person name="Luo Y."/>
            <person name="Xu X."/>
            <person name="Ding Z."/>
            <person name="Liu Z."/>
            <person name="Zhang B."/>
            <person name="Yan Z."/>
            <person name="Sun J."/>
            <person name="Hu S."/>
            <person name="Hu X."/>
        </authorList>
    </citation>
    <scope>NUCLEOTIDE SEQUENCE [LARGE SCALE GENOMIC DNA]</scope>
    <source>
        <strain evidence="6 7">HLK1</strain>
    </source>
</reference>
<keyword evidence="1" id="KW-0805">Transcription regulation</keyword>
<dbReference type="PROSITE" id="PS01081">
    <property type="entry name" value="HTH_TETR_1"/>
    <property type="match status" value="1"/>
</dbReference>
<protein>
    <submittedName>
        <fullName evidence="6">Transcriptional regulator, TetR family</fullName>
    </submittedName>
</protein>
<dbReference type="Proteomes" id="UP000001868">
    <property type="component" value="Chromosome"/>
</dbReference>
<dbReference type="PANTHER" id="PTHR47506">
    <property type="entry name" value="TRANSCRIPTIONAL REGULATORY PROTEIN"/>
    <property type="match status" value="1"/>
</dbReference>
<sequence length="207" mass="22041">MVQKEERDGGRRRGRPRSFDPDAVLEKARAVFWNLGYAATSLDDLAAATGLNRPSLYAAFGDKRALYLAALGRSRDEALGALGRALQPERPLRQVIAFIFERSIELYRAGEVGQRGCFVVGTAVTQAVEDAEVRSLVADFIERTEAAFRARFAADAGQLAPGLSPAAAAAVAAATLHTLAIRARTGADGPELKRVADAALEALFGTV</sequence>
<organism evidence="6 7">
    <name type="scientific">Phenylobacterium zucineum (strain HLK1)</name>
    <dbReference type="NCBI Taxonomy" id="450851"/>
    <lineage>
        <taxon>Bacteria</taxon>
        <taxon>Pseudomonadati</taxon>
        <taxon>Pseudomonadota</taxon>
        <taxon>Alphaproteobacteria</taxon>
        <taxon>Caulobacterales</taxon>
        <taxon>Caulobacteraceae</taxon>
        <taxon>Phenylobacterium</taxon>
    </lineage>
</organism>
<dbReference type="eggNOG" id="COG1309">
    <property type="taxonomic scope" value="Bacteria"/>
</dbReference>
<dbReference type="SUPFAM" id="SSF48498">
    <property type="entry name" value="Tetracyclin repressor-like, C-terminal domain"/>
    <property type="match status" value="1"/>
</dbReference>
<dbReference type="STRING" id="450851.PHZ_c3419"/>
<dbReference type="KEGG" id="pzu:PHZ_c3419"/>
<dbReference type="RefSeq" id="WP_012523966.1">
    <property type="nucleotide sequence ID" value="NC_011144.1"/>
</dbReference>
<accession>B4RC35</accession>
<evidence type="ECO:0000256" key="2">
    <source>
        <dbReference type="ARBA" id="ARBA00023125"/>
    </source>
</evidence>
<dbReference type="InterPro" id="IPR001647">
    <property type="entry name" value="HTH_TetR"/>
</dbReference>
<gene>
    <name evidence="6" type="ordered locus">PHZ_c3419</name>
</gene>
<feature type="domain" description="HTH tetR-type" evidence="5">
    <location>
        <begin position="18"/>
        <end position="78"/>
    </location>
</feature>
<dbReference type="SUPFAM" id="SSF46689">
    <property type="entry name" value="Homeodomain-like"/>
    <property type="match status" value="1"/>
</dbReference>
<dbReference type="AlphaFoldDB" id="B4RC35"/>
<dbReference type="PANTHER" id="PTHR47506:SF1">
    <property type="entry name" value="HTH-TYPE TRANSCRIPTIONAL REGULATOR YJDC"/>
    <property type="match status" value="1"/>
</dbReference>
<name>B4RC35_PHEZH</name>
<dbReference type="Gene3D" id="1.10.10.60">
    <property type="entry name" value="Homeodomain-like"/>
    <property type="match status" value="1"/>
</dbReference>
<feature type="DNA-binding region" description="H-T-H motif" evidence="4">
    <location>
        <begin position="41"/>
        <end position="60"/>
    </location>
</feature>
<dbReference type="Pfam" id="PF00440">
    <property type="entry name" value="TetR_N"/>
    <property type="match status" value="1"/>
</dbReference>
<dbReference type="EMBL" id="CP000747">
    <property type="protein sequence ID" value="ACG79828.1"/>
    <property type="molecule type" value="Genomic_DNA"/>
</dbReference>
<keyword evidence="7" id="KW-1185">Reference proteome</keyword>
<dbReference type="OrthoDB" id="9795242at2"/>
<evidence type="ECO:0000256" key="1">
    <source>
        <dbReference type="ARBA" id="ARBA00023015"/>
    </source>
</evidence>
<evidence type="ECO:0000259" key="5">
    <source>
        <dbReference type="PROSITE" id="PS50977"/>
    </source>
</evidence>
<keyword evidence="2 4" id="KW-0238">DNA-binding</keyword>
<dbReference type="PROSITE" id="PS50977">
    <property type="entry name" value="HTH_TETR_2"/>
    <property type="match status" value="1"/>
</dbReference>
<dbReference type="HOGENOM" id="CLU_069356_28_0_5"/>
<keyword evidence="3" id="KW-0804">Transcription</keyword>
<dbReference type="InterPro" id="IPR009057">
    <property type="entry name" value="Homeodomain-like_sf"/>
</dbReference>
<dbReference type="InterPro" id="IPR023772">
    <property type="entry name" value="DNA-bd_HTH_TetR-type_CS"/>
</dbReference>